<evidence type="ECO:0000313" key="2">
    <source>
        <dbReference type="EMBL" id="PIV13922.1"/>
    </source>
</evidence>
<comment type="caution">
    <text evidence="2">The sequence shown here is derived from an EMBL/GenBank/DDBJ whole genome shotgun (WGS) entry which is preliminary data.</text>
</comment>
<feature type="domain" description="DUF7507" evidence="1">
    <location>
        <begin position="293"/>
        <end position="371"/>
    </location>
</feature>
<dbReference type="AlphaFoldDB" id="A0A2H9M2V8"/>
<dbReference type="Pfam" id="PF24346">
    <property type="entry name" value="DUF7507"/>
    <property type="match status" value="2"/>
</dbReference>
<sequence length="594" mass="62887">MKNLKILRNRKILALFCGLIFGILVLNTALADVSVSSIITDKQNYNVGDVVEIKFNISVTDEGACALDSVNFSITDGGSLSCSLPIIFGNYSDYNCNGQSINLTLTQTYHDCNQYGGNNNYSYDIYWQIPNDWNVGKYYIKVNMSAVGKSASNTVYFNVNKILNSNISNSTIEGSYVENSTVIDSTVNGSNVTNSNIIDSNIIDSTIMYSSPPPGARIINATITDNILNKGTILLATPWGCCKDCKIFKVSVNNSGTYVNDKYVSMNSDNVNVSDLRCLCFKACANYCGCYANISIVKTPNVTALSGSGYITYTYNVTNNGCINLTDLIIKDNKLGTICNIPNLASGSSYSCSATAFLNANTTNEACVNAALQNENAGIFRCTEAQVTVSAAPVPVITLSKTASSYSLSAGGGSVTYYYNVENTGNVPLSNVNVSDDKCSNVVCPKSNLSIGESMSCNCTKTLTSTETNIATVKAMFGGTSYEFGIPGKSGANVTVNVGTGVIPTGGGVCTTCGPQPYGGIPVGQVTTTQQISTTIPDTTTPGSHCFKIECTTNTHQDGKLTTSSTKNVPVAADILLTLPDGKDVIIHTNANGE</sequence>
<dbReference type="Proteomes" id="UP000230713">
    <property type="component" value="Unassembled WGS sequence"/>
</dbReference>
<evidence type="ECO:0000259" key="1">
    <source>
        <dbReference type="Pfam" id="PF24346"/>
    </source>
</evidence>
<proteinExistence type="predicted"/>
<evidence type="ECO:0000313" key="3">
    <source>
        <dbReference type="Proteomes" id="UP000230713"/>
    </source>
</evidence>
<gene>
    <name evidence="2" type="ORF">COS45_00275</name>
</gene>
<feature type="non-terminal residue" evidence="2">
    <location>
        <position position="594"/>
    </location>
</feature>
<dbReference type="InterPro" id="IPR055354">
    <property type="entry name" value="DUF7507"/>
</dbReference>
<accession>A0A2H9M2V8</accession>
<reference evidence="3" key="1">
    <citation type="submission" date="2017-09" db="EMBL/GenBank/DDBJ databases">
        <title>Depth-based differentiation of microbial function through sediment-hosted aquifers and enrichment of novel symbionts in the deep terrestrial subsurface.</title>
        <authorList>
            <person name="Probst A.J."/>
            <person name="Ladd B."/>
            <person name="Jarett J.K."/>
            <person name="Geller-Mcgrath D.E."/>
            <person name="Sieber C.M.K."/>
            <person name="Emerson J.B."/>
            <person name="Anantharaman K."/>
            <person name="Thomas B.C."/>
            <person name="Malmstrom R."/>
            <person name="Stieglmeier M."/>
            <person name="Klingl A."/>
            <person name="Woyke T."/>
            <person name="Ryan C.M."/>
            <person name="Banfield J.F."/>
        </authorList>
    </citation>
    <scope>NUCLEOTIDE SEQUENCE [LARGE SCALE GENOMIC DNA]</scope>
</reference>
<feature type="domain" description="DUF7507" evidence="1">
    <location>
        <begin position="395"/>
        <end position="473"/>
    </location>
</feature>
<name>A0A2H9M2V8_HUBC1</name>
<dbReference type="EMBL" id="PEUT01000002">
    <property type="protein sequence ID" value="PIV13922.1"/>
    <property type="molecule type" value="Genomic_DNA"/>
</dbReference>
<organism evidence="2 3">
    <name type="scientific">Huberarchaeum crystalense</name>
    <dbReference type="NCBI Taxonomy" id="2014257"/>
    <lineage>
        <taxon>Archaea</taxon>
        <taxon>Candidatus Huberarchaeota</taxon>
        <taxon>Candidatus Huberarchaeia</taxon>
        <taxon>Candidatus Huberarchaeales</taxon>
        <taxon>Candidatus Huberarchaeaceae</taxon>
        <taxon>Candidatus Huberarchaeum</taxon>
    </lineage>
</organism>
<protein>
    <recommendedName>
        <fullName evidence="1">DUF7507 domain-containing protein</fullName>
    </recommendedName>
</protein>